<keyword evidence="3" id="KW-0645">Protease</keyword>
<evidence type="ECO:0000256" key="1">
    <source>
        <dbReference type="ARBA" id="ARBA00001947"/>
    </source>
</evidence>
<dbReference type="GO" id="GO:0042834">
    <property type="term" value="F:peptidoglycan binding"/>
    <property type="evidence" value="ECO:0007669"/>
    <property type="project" value="InterPro"/>
</dbReference>
<dbReference type="FunFam" id="2.70.70.10:FF:000002">
    <property type="entry name" value="Murein DD-endopeptidase MepM"/>
    <property type="match status" value="1"/>
</dbReference>
<name>A0A2R8CKX0_9GAMM</name>
<dbReference type="AlphaFoldDB" id="A0A2R8CKX0"/>
<dbReference type="InterPro" id="IPR050570">
    <property type="entry name" value="Cell_wall_metabolism_enzyme"/>
</dbReference>
<dbReference type="CDD" id="cd12797">
    <property type="entry name" value="M23_peptidase"/>
    <property type="match status" value="1"/>
</dbReference>
<evidence type="ECO:0000256" key="2">
    <source>
        <dbReference type="ARBA" id="ARBA00004196"/>
    </source>
</evidence>
<proteinExistence type="predicted"/>
<dbReference type="PANTHER" id="PTHR21666">
    <property type="entry name" value="PEPTIDASE-RELATED"/>
    <property type="match status" value="1"/>
</dbReference>
<evidence type="ECO:0000313" key="9">
    <source>
        <dbReference type="EMBL" id="SPJ33529.1"/>
    </source>
</evidence>
<reference evidence="10" key="1">
    <citation type="submission" date="2018-03" db="EMBL/GenBank/DDBJ databases">
        <authorList>
            <person name="Navarro De La Torre S."/>
        </authorList>
    </citation>
    <scope>NUCLEOTIDE SEQUENCE [LARGE SCALE GENOMIC DNA]</scope>
    <source>
        <strain evidence="10">EAod3</strain>
    </source>
</reference>
<evidence type="ECO:0000256" key="4">
    <source>
        <dbReference type="ARBA" id="ARBA00022723"/>
    </source>
</evidence>
<keyword evidence="7" id="KW-0482">Metalloprotease</keyword>
<dbReference type="GO" id="GO:0004222">
    <property type="term" value="F:metalloendopeptidase activity"/>
    <property type="evidence" value="ECO:0007669"/>
    <property type="project" value="TreeGrafter"/>
</dbReference>
<dbReference type="InterPro" id="IPR007340">
    <property type="entry name" value="LysM_Opacity-associatedA"/>
</dbReference>
<dbReference type="InterPro" id="IPR018392">
    <property type="entry name" value="LysM"/>
</dbReference>
<evidence type="ECO:0000256" key="6">
    <source>
        <dbReference type="ARBA" id="ARBA00022833"/>
    </source>
</evidence>
<gene>
    <name evidence="9" type="primary">mepM_3</name>
    <name evidence="9" type="ORF">KSP9073_01538</name>
</gene>
<sequence length="560" mass="61048">MLRIFRSLPRTHRLLLLPVTAMVGVLGAHQLYQNTNTSAATDATVAEFQQATQPISIALADTQEQARAFSQPTHLEIAGALALATPAPERVANTSQLNVKQALAVASNLSAMNAEAMLGNDLATDNDEMAIARADHVTGMGNGLSGHTSYVDNFNDDDTGDYTGSGDESLNDQFSLSSQIETREPYTPEWQTYKVQKGDTFAELAEHSLGLGYSEVLKLIDDAPDKKALTNLRVGNELDYKVDKDGHLLALRVMQNTRRGYLFERDSADESFAVNDIERTGEATQRLFAGTVSGSFGSSARATGLSSGEVAELISVLGKKLDFSRSARAGDRFQVLVESDVIDGQPFDSRILAAHYEGRDDLTILRHDGDYYTPDGKGLDPAFNRYPFKGHYRISSPFNLKRHHPITGRISPHKGTDFAMPVGTTVRAPADGRVTKVVSHPLAGKYIVITHDNGYQTRYLHLSKPEVKPGQRVKMGQEIAKSGNTGRSTGAHLHYEIIANGSQVNAMRVKLPGGRSLTGKELASFKTESKELLAKLETADNNRAVAQVHHDDKKDKDDES</sequence>
<accession>A0A2R8CKX0</accession>
<protein>
    <submittedName>
        <fullName evidence="9">Murein DD-endopeptidase MepM</fullName>
        <ecNumber evidence="9">3.4.24.-</ecNumber>
    </submittedName>
</protein>
<dbReference type="Gene3D" id="3.10.450.350">
    <property type="match status" value="2"/>
</dbReference>
<evidence type="ECO:0000256" key="7">
    <source>
        <dbReference type="ARBA" id="ARBA00023049"/>
    </source>
</evidence>
<evidence type="ECO:0000256" key="5">
    <source>
        <dbReference type="ARBA" id="ARBA00022801"/>
    </source>
</evidence>
<evidence type="ECO:0000256" key="3">
    <source>
        <dbReference type="ARBA" id="ARBA00022670"/>
    </source>
</evidence>
<dbReference type="Pfam" id="PF19425">
    <property type="entry name" value="Csd3_N2"/>
    <property type="match status" value="1"/>
</dbReference>
<dbReference type="Pfam" id="PF01551">
    <property type="entry name" value="Peptidase_M23"/>
    <property type="match status" value="1"/>
</dbReference>
<comment type="subcellular location">
    <subcellularLocation>
        <location evidence="2">Cell envelope</location>
    </subcellularLocation>
</comment>
<dbReference type="SUPFAM" id="SSF51261">
    <property type="entry name" value="Duplicated hybrid motif"/>
    <property type="match status" value="1"/>
</dbReference>
<dbReference type="PROSITE" id="PS51782">
    <property type="entry name" value="LYSM"/>
    <property type="match status" value="1"/>
</dbReference>
<dbReference type="PANTHER" id="PTHR21666:SF292">
    <property type="entry name" value="MUREIN DD-ENDOPEPTIDASE MEPM"/>
    <property type="match status" value="1"/>
</dbReference>
<evidence type="ECO:0000259" key="8">
    <source>
        <dbReference type="PROSITE" id="PS51782"/>
    </source>
</evidence>
<dbReference type="InterPro" id="IPR011055">
    <property type="entry name" value="Dup_hybrid_motif"/>
</dbReference>
<dbReference type="GO" id="GO:0006508">
    <property type="term" value="P:proteolysis"/>
    <property type="evidence" value="ECO:0007669"/>
    <property type="project" value="UniProtKB-KW"/>
</dbReference>
<keyword evidence="5 9" id="KW-0378">Hydrolase</keyword>
<comment type="cofactor">
    <cofactor evidence="1">
        <name>Zn(2+)</name>
        <dbReference type="ChEBI" id="CHEBI:29105"/>
    </cofactor>
</comment>
<dbReference type="EC" id="3.4.24.-" evidence="9"/>
<organism evidence="9 10">
    <name type="scientific">Kushneria phyllosphaerae</name>
    <dbReference type="NCBI Taxonomy" id="2100822"/>
    <lineage>
        <taxon>Bacteria</taxon>
        <taxon>Pseudomonadati</taxon>
        <taxon>Pseudomonadota</taxon>
        <taxon>Gammaproteobacteria</taxon>
        <taxon>Oceanospirillales</taxon>
        <taxon>Halomonadaceae</taxon>
        <taxon>Kushneria</taxon>
    </lineage>
</organism>
<dbReference type="InterPro" id="IPR045834">
    <property type="entry name" value="Csd3_N2"/>
</dbReference>
<dbReference type="Gene3D" id="2.70.70.10">
    <property type="entry name" value="Glucose Permease (Domain IIA)"/>
    <property type="match status" value="1"/>
</dbReference>
<dbReference type="GO" id="GO:0030313">
    <property type="term" value="C:cell envelope"/>
    <property type="evidence" value="ECO:0007669"/>
    <property type="project" value="UniProtKB-SubCell"/>
</dbReference>
<dbReference type="Pfam" id="PF04225">
    <property type="entry name" value="LysM_OapA"/>
    <property type="match status" value="1"/>
</dbReference>
<dbReference type="GO" id="GO:0046872">
    <property type="term" value="F:metal ion binding"/>
    <property type="evidence" value="ECO:0007669"/>
    <property type="project" value="UniProtKB-KW"/>
</dbReference>
<keyword evidence="10" id="KW-1185">Reference proteome</keyword>
<keyword evidence="6" id="KW-0862">Zinc</keyword>
<dbReference type="Proteomes" id="UP000244934">
    <property type="component" value="Unassembled WGS sequence"/>
</dbReference>
<evidence type="ECO:0000313" key="10">
    <source>
        <dbReference type="Proteomes" id="UP000244934"/>
    </source>
</evidence>
<keyword evidence="4" id="KW-0479">Metal-binding</keyword>
<feature type="domain" description="LysM" evidence="8">
    <location>
        <begin position="191"/>
        <end position="240"/>
    </location>
</feature>
<dbReference type="EMBL" id="ONZI01000002">
    <property type="protein sequence ID" value="SPJ33529.1"/>
    <property type="molecule type" value="Genomic_DNA"/>
</dbReference>
<dbReference type="InterPro" id="IPR016047">
    <property type="entry name" value="M23ase_b-sheet_dom"/>
</dbReference>